<evidence type="ECO:0000259" key="4">
    <source>
        <dbReference type="Pfam" id="PF02872"/>
    </source>
</evidence>
<sequence>MEKRKVKIYYTSDVHGYFYPTSYGDREVKPMGLFACASEYKKDDDTLVIDGGDMLQGSAYAYYSRNILGSCEYIAQMANDCGYDFYTLGNHDFNYGQEYQAIYRNNHKGTCVCENVLDSEGNILYPHMIHTMKNGVKVGLVGIVTDYINVWEKKENLVGIQVVDPFEAAKKALEDLQGKVDLTICIYHGGFESDLETGKRLSETTENIGYKICTELGFDVLLTGHQHMPVAGRMVNGTYTLQPLANGREYAYVEIDLEKEAFSSGNATYPATITSINSKKVQPNPDNAKELCGKYSFVEAKVQEWLDEPLGHLSRPLYPEDKVKMALEGSGIADLINRIQLDVSGAQLSIVGLANDIVGFNACVTTRDIIATYPFPNTLVVCRITGEKLRAAMERAAEYFEIDENGKVVVAKSFLSPKVEHYNYDYFAGVTWEIHPEAPMGSRIQNLCYQGKPVQPDDEFTLCMNNYRYSGAGGYPMYPTCPLVKEINTEMVEIIMDYFRTHGTVAIDSEKN</sequence>
<dbReference type="GO" id="GO:0000166">
    <property type="term" value="F:nucleotide binding"/>
    <property type="evidence" value="ECO:0007669"/>
    <property type="project" value="UniProtKB-KW"/>
</dbReference>
<dbReference type="EMBL" id="JAJEQN010000007">
    <property type="protein sequence ID" value="MCC2220798.1"/>
    <property type="molecule type" value="Genomic_DNA"/>
</dbReference>
<dbReference type="GO" id="GO:0009166">
    <property type="term" value="P:nucleotide catabolic process"/>
    <property type="evidence" value="ECO:0007669"/>
    <property type="project" value="InterPro"/>
</dbReference>
<feature type="domain" description="Calcineurin-like phosphoesterase" evidence="3">
    <location>
        <begin position="7"/>
        <end position="229"/>
    </location>
</feature>
<dbReference type="Gene3D" id="3.60.21.10">
    <property type="match status" value="1"/>
</dbReference>
<dbReference type="SUPFAM" id="SSF56300">
    <property type="entry name" value="Metallo-dependent phosphatases"/>
    <property type="match status" value="1"/>
</dbReference>
<dbReference type="Pfam" id="PF00149">
    <property type="entry name" value="Metallophos"/>
    <property type="match status" value="1"/>
</dbReference>
<evidence type="ECO:0000256" key="1">
    <source>
        <dbReference type="ARBA" id="ARBA00022729"/>
    </source>
</evidence>
<gene>
    <name evidence="5" type="ORF">LKD48_03935</name>
</gene>
<dbReference type="Gene3D" id="3.90.780.10">
    <property type="entry name" value="5'-Nucleotidase, C-terminal domain"/>
    <property type="match status" value="1"/>
</dbReference>
<dbReference type="PANTHER" id="PTHR11575">
    <property type="entry name" value="5'-NUCLEOTIDASE-RELATED"/>
    <property type="match status" value="1"/>
</dbReference>
<keyword evidence="2" id="KW-0378">Hydrolase</keyword>
<proteinExistence type="inferred from homology"/>
<dbReference type="AlphaFoldDB" id="A0AAE3E367"/>
<evidence type="ECO:0000313" key="6">
    <source>
        <dbReference type="Proteomes" id="UP001198200"/>
    </source>
</evidence>
<dbReference type="InterPro" id="IPR036907">
    <property type="entry name" value="5'-Nucleotdase_C_sf"/>
</dbReference>
<evidence type="ECO:0000259" key="3">
    <source>
        <dbReference type="Pfam" id="PF00149"/>
    </source>
</evidence>
<keyword evidence="6" id="KW-1185">Reference proteome</keyword>
<dbReference type="InterPro" id="IPR006179">
    <property type="entry name" value="5_nucleotidase/apyrase"/>
</dbReference>
<dbReference type="InterPro" id="IPR029052">
    <property type="entry name" value="Metallo-depent_PP-like"/>
</dbReference>
<dbReference type="PRINTS" id="PR01607">
    <property type="entry name" value="APYRASEFAMLY"/>
</dbReference>
<dbReference type="InterPro" id="IPR008334">
    <property type="entry name" value="5'-Nucleotdase_C"/>
</dbReference>
<dbReference type="PANTHER" id="PTHR11575:SF6">
    <property type="entry name" value="2',3'-CYCLIC-NUCLEOTIDE 2'-PHOSPHODIESTERASE_3'-NUCLEOTIDASE"/>
    <property type="match status" value="1"/>
</dbReference>
<reference evidence="5 6" key="1">
    <citation type="submission" date="2021-10" db="EMBL/GenBank/DDBJ databases">
        <title>Anaerobic single-cell dispensing facilitates the cultivation of human gut bacteria.</title>
        <authorList>
            <person name="Afrizal A."/>
        </authorList>
    </citation>
    <scope>NUCLEOTIDE SEQUENCE [LARGE SCALE GENOMIC DNA]</scope>
    <source>
        <strain evidence="5 6">CLA-AA-H224</strain>
    </source>
</reference>
<dbReference type="Proteomes" id="UP001198200">
    <property type="component" value="Unassembled WGS sequence"/>
</dbReference>
<organism evidence="5 6">
    <name type="scientific">Anthropogastromicrobium aceti</name>
    <dbReference type="NCBI Taxonomy" id="2981768"/>
    <lineage>
        <taxon>Bacteria</taxon>
        <taxon>Bacillati</taxon>
        <taxon>Bacillota</taxon>
        <taxon>Clostridia</taxon>
        <taxon>Lachnospirales</taxon>
        <taxon>Lachnospiraceae</taxon>
        <taxon>Anthropogastromicrobium</taxon>
    </lineage>
</organism>
<dbReference type="GO" id="GO:0030288">
    <property type="term" value="C:outer membrane-bounded periplasmic space"/>
    <property type="evidence" value="ECO:0007669"/>
    <property type="project" value="TreeGrafter"/>
</dbReference>
<keyword evidence="1" id="KW-0732">Signal</keyword>
<dbReference type="SUPFAM" id="SSF55816">
    <property type="entry name" value="5'-nucleotidase (syn. UDP-sugar hydrolase), C-terminal domain"/>
    <property type="match status" value="1"/>
</dbReference>
<comment type="caution">
    <text evidence="5">The sequence shown here is derived from an EMBL/GenBank/DDBJ whole genome shotgun (WGS) entry which is preliminary data.</text>
</comment>
<dbReference type="InterPro" id="IPR004843">
    <property type="entry name" value="Calcineurin-like_PHP"/>
</dbReference>
<protein>
    <submittedName>
        <fullName evidence="5">Bifunctional metallophosphatase/5'-nucleotidase</fullName>
    </submittedName>
</protein>
<name>A0AAE3E367_9FIRM</name>
<evidence type="ECO:0000256" key="2">
    <source>
        <dbReference type="RuleBase" id="RU362119"/>
    </source>
</evidence>
<comment type="similarity">
    <text evidence="2">Belongs to the 5'-nucleotidase family.</text>
</comment>
<accession>A0AAE3E367</accession>
<keyword evidence="2" id="KW-0547">Nucleotide-binding</keyword>
<dbReference type="GO" id="GO:0016787">
    <property type="term" value="F:hydrolase activity"/>
    <property type="evidence" value="ECO:0007669"/>
    <property type="project" value="UniProtKB-KW"/>
</dbReference>
<dbReference type="Pfam" id="PF02872">
    <property type="entry name" value="5_nucleotid_C"/>
    <property type="match status" value="1"/>
</dbReference>
<feature type="domain" description="5'-Nucleotidase C-terminal" evidence="4">
    <location>
        <begin position="327"/>
        <end position="478"/>
    </location>
</feature>
<dbReference type="RefSeq" id="WP_308731256.1">
    <property type="nucleotide sequence ID" value="NZ_JAJEQN010000007.1"/>
</dbReference>
<evidence type="ECO:0000313" key="5">
    <source>
        <dbReference type="EMBL" id="MCC2220798.1"/>
    </source>
</evidence>